<dbReference type="HOGENOM" id="CLU_001265_30_13_1"/>
<keyword evidence="3 7" id="KW-0813">Transport</keyword>
<dbReference type="InterPro" id="IPR050360">
    <property type="entry name" value="MFS_Sugar_Transporters"/>
</dbReference>
<dbReference type="OMA" id="SAMLLYV"/>
<evidence type="ECO:0000256" key="7">
    <source>
        <dbReference type="RuleBase" id="RU003346"/>
    </source>
</evidence>
<dbReference type="InParanoid" id="B2WKD3"/>
<dbReference type="EMBL" id="DS231628">
    <property type="protein sequence ID" value="EDU43493.1"/>
    <property type="molecule type" value="Genomic_DNA"/>
</dbReference>
<feature type="transmembrane region" description="Helical" evidence="8">
    <location>
        <begin position="55"/>
        <end position="77"/>
    </location>
</feature>
<dbReference type="OrthoDB" id="6133115at2759"/>
<feature type="domain" description="Major facilitator superfamily (MFS) profile" evidence="9">
    <location>
        <begin position="59"/>
        <end position="501"/>
    </location>
</feature>
<evidence type="ECO:0000313" key="10">
    <source>
        <dbReference type="EMBL" id="EDU43493.1"/>
    </source>
</evidence>
<dbReference type="Proteomes" id="UP000001471">
    <property type="component" value="Unassembled WGS sequence"/>
</dbReference>
<dbReference type="AlphaFoldDB" id="B2WKD3"/>
<dbReference type="eggNOG" id="KOG0254">
    <property type="taxonomic scope" value="Eukaryota"/>
</dbReference>
<evidence type="ECO:0000256" key="3">
    <source>
        <dbReference type="ARBA" id="ARBA00022448"/>
    </source>
</evidence>
<dbReference type="NCBIfam" id="TIGR00879">
    <property type="entry name" value="SP"/>
    <property type="match status" value="1"/>
</dbReference>
<feature type="transmembrane region" description="Helical" evidence="8">
    <location>
        <begin position="191"/>
        <end position="213"/>
    </location>
</feature>
<keyword evidence="6 8" id="KW-0472">Membrane</keyword>
<feature type="transmembrane region" description="Helical" evidence="8">
    <location>
        <begin position="449"/>
        <end position="470"/>
    </location>
</feature>
<dbReference type="PANTHER" id="PTHR48022">
    <property type="entry name" value="PLASTIDIC GLUCOSE TRANSPORTER 4"/>
    <property type="match status" value="1"/>
</dbReference>
<comment type="similarity">
    <text evidence="2 7">Belongs to the major facilitator superfamily. Sugar transporter (TC 2.A.1.1) family.</text>
</comment>
<feature type="transmembrane region" description="Helical" evidence="8">
    <location>
        <begin position="476"/>
        <end position="497"/>
    </location>
</feature>
<evidence type="ECO:0000256" key="2">
    <source>
        <dbReference type="ARBA" id="ARBA00010992"/>
    </source>
</evidence>
<organism evidence="10 11">
    <name type="scientific">Pyrenophora tritici-repentis (strain Pt-1C-BFP)</name>
    <name type="common">Wheat tan spot fungus</name>
    <name type="synonym">Drechslera tritici-repentis</name>
    <dbReference type="NCBI Taxonomy" id="426418"/>
    <lineage>
        <taxon>Eukaryota</taxon>
        <taxon>Fungi</taxon>
        <taxon>Dikarya</taxon>
        <taxon>Ascomycota</taxon>
        <taxon>Pezizomycotina</taxon>
        <taxon>Dothideomycetes</taxon>
        <taxon>Pleosporomycetidae</taxon>
        <taxon>Pleosporales</taxon>
        <taxon>Pleosporineae</taxon>
        <taxon>Pleosporaceae</taxon>
        <taxon>Pyrenophora</taxon>
    </lineage>
</organism>
<sequence>MSDIKEVHLTTTNSSNGVRDPKGAVTNVAVIAGSEAIVEAKLKEPVQRFSKSAMLLYVCAFVGFFCSTCNGFDGSMFNSLLTSKQFKDYYDVESTGAWAGIVTSMYQIGGVVALPFIGPACDTWGRRIGMVIGGALGCAGVIIQSTAPASNPVGQFMGGRFLLGFAVPILTTAGPLFVVETAHPAHRGVITGLYNTFWFVGSILAAGVTRGSASLGGNQSWRVPVWLQMLFPGILTIIPWFLPESPRWLYTRGKYTQAKKILAKYHGCGNEDSIWVSMQLREYEEYLNMDGGDKRWWDYRSLFKTRQARYRLACNCVVAIFAQWAGNGAVDYFISGVLESAGVTGEIEQMNINLGKSCMQFAFAIAGALSVDKLGRRPMLIGTFSAITFIWAGAIGAVSYQNKTDSAAAGNAFVALVFLFNAVFAFGITPLQALYPVEVLSFEIRAKGMAFSNLSLTTAMLINQFVYPIALKKIGWKLYIVFVCWCPVQAFVVWLFIPETKNRTLEEIDDIFNAPNPRNASLVKKRLATDGKGNVLQIERI</sequence>
<dbReference type="InterPro" id="IPR020846">
    <property type="entry name" value="MFS_dom"/>
</dbReference>
<dbReference type="GO" id="GO:0005351">
    <property type="term" value="F:carbohydrate:proton symporter activity"/>
    <property type="evidence" value="ECO:0007669"/>
    <property type="project" value="TreeGrafter"/>
</dbReference>
<protein>
    <submittedName>
        <fullName evidence="10">Lactose permease</fullName>
    </submittedName>
</protein>
<proteinExistence type="inferred from homology"/>
<evidence type="ECO:0000256" key="4">
    <source>
        <dbReference type="ARBA" id="ARBA00022692"/>
    </source>
</evidence>
<dbReference type="FunFam" id="1.20.1250.20:FF:000217">
    <property type="entry name" value="MFS lactose permease, putative"/>
    <property type="match status" value="1"/>
</dbReference>
<dbReference type="InterPro" id="IPR005829">
    <property type="entry name" value="Sugar_transporter_CS"/>
</dbReference>
<dbReference type="SUPFAM" id="SSF103473">
    <property type="entry name" value="MFS general substrate transporter"/>
    <property type="match status" value="1"/>
</dbReference>
<feature type="transmembrane region" description="Helical" evidence="8">
    <location>
        <begin position="159"/>
        <end position="179"/>
    </location>
</feature>
<dbReference type="PROSITE" id="PS50850">
    <property type="entry name" value="MFS"/>
    <property type="match status" value="1"/>
</dbReference>
<evidence type="ECO:0000256" key="6">
    <source>
        <dbReference type="ARBA" id="ARBA00023136"/>
    </source>
</evidence>
<name>B2WKD3_PYRTR</name>
<feature type="transmembrane region" description="Helical" evidence="8">
    <location>
        <begin position="97"/>
        <end position="116"/>
    </location>
</feature>
<accession>B2WKD3</accession>
<dbReference type="PANTHER" id="PTHR48022:SF13">
    <property type="entry name" value="MAJOR FACILITATOR SUPERFAMILY (MFS) PROFILE DOMAIN-CONTAINING PROTEIN"/>
    <property type="match status" value="1"/>
</dbReference>
<dbReference type="Pfam" id="PF00083">
    <property type="entry name" value="Sugar_tr"/>
    <property type="match status" value="1"/>
</dbReference>
<dbReference type="InterPro" id="IPR003663">
    <property type="entry name" value="Sugar/inositol_transpt"/>
</dbReference>
<reference evidence="11" key="1">
    <citation type="journal article" date="2013" name="G3 (Bethesda)">
        <title>Comparative genomics of a plant-pathogenic fungus, Pyrenophora tritici-repentis, reveals transduplication and the impact of repeat elements on pathogenicity and population divergence.</title>
        <authorList>
            <person name="Manning V.A."/>
            <person name="Pandelova I."/>
            <person name="Dhillon B."/>
            <person name="Wilhelm L.J."/>
            <person name="Goodwin S.B."/>
            <person name="Berlin A.M."/>
            <person name="Figueroa M."/>
            <person name="Freitag M."/>
            <person name="Hane J.K."/>
            <person name="Henrissat B."/>
            <person name="Holman W.H."/>
            <person name="Kodira C.D."/>
            <person name="Martin J."/>
            <person name="Oliver R.P."/>
            <person name="Robbertse B."/>
            <person name="Schackwitz W."/>
            <person name="Schwartz D.C."/>
            <person name="Spatafora J.W."/>
            <person name="Turgeon B.G."/>
            <person name="Yandava C."/>
            <person name="Young S."/>
            <person name="Zhou S."/>
            <person name="Zeng Q."/>
            <person name="Grigoriev I.V."/>
            <person name="Ma L.-J."/>
            <person name="Ciuffetti L.M."/>
        </authorList>
    </citation>
    <scope>NUCLEOTIDE SEQUENCE [LARGE SCALE GENOMIC DNA]</scope>
    <source>
        <strain evidence="11">Pt-1C-BFP</strain>
    </source>
</reference>
<keyword evidence="4 8" id="KW-0812">Transmembrane</keyword>
<evidence type="ECO:0000313" key="11">
    <source>
        <dbReference type="Proteomes" id="UP000001471"/>
    </source>
</evidence>
<dbReference type="PROSITE" id="PS00216">
    <property type="entry name" value="SUGAR_TRANSPORT_1"/>
    <property type="match status" value="1"/>
</dbReference>
<evidence type="ECO:0000256" key="8">
    <source>
        <dbReference type="SAM" id="Phobius"/>
    </source>
</evidence>
<evidence type="ECO:0000259" key="9">
    <source>
        <dbReference type="PROSITE" id="PS50850"/>
    </source>
</evidence>
<dbReference type="GO" id="GO:0016020">
    <property type="term" value="C:membrane"/>
    <property type="evidence" value="ECO:0007669"/>
    <property type="project" value="UniProtKB-SubCell"/>
</dbReference>
<evidence type="ECO:0000256" key="5">
    <source>
        <dbReference type="ARBA" id="ARBA00022989"/>
    </source>
</evidence>
<feature type="transmembrane region" description="Helical" evidence="8">
    <location>
        <begin position="128"/>
        <end position="147"/>
    </location>
</feature>
<gene>
    <name evidence="10" type="ORF">PTRG_10443</name>
</gene>
<dbReference type="InterPro" id="IPR005828">
    <property type="entry name" value="MFS_sugar_transport-like"/>
</dbReference>
<dbReference type="InterPro" id="IPR036259">
    <property type="entry name" value="MFS_trans_sf"/>
</dbReference>
<feature type="transmembrane region" description="Helical" evidence="8">
    <location>
        <begin position="412"/>
        <end position="437"/>
    </location>
</feature>
<keyword evidence="5 8" id="KW-1133">Transmembrane helix</keyword>
<feature type="transmembrane region" description="Helical" evidence="8">
    <location>
        <begin position="225"/>
        <end position="242"/>
    </location>
</feature>
<comment type="subcellular location">
    <subcellularLocation>
        <location evidence="1">Membrane</location>
        <topology evidence="1">Multi-pass membrane protein</topology>
    </subcellularLocation>
</comment>
<evidence type="ECO:0000256" key="1">
    <source>
        <dbReference type="ARBA" id="ARBA00004141"/>
    </source>
</evidence>
<feature type="transmembrane region" description="Helical" evidence="8">
    <location>
        <begin position="379"/>
        <end position="400"/>
    </location>
</feature>
<dbReference type="Gene3D" id="1.20.1250.20">
    <property type="entry name" value="MFS general substrate transporter like domains"/>
    <property type="match status" value="1"/>
</dbReference>